<keyword evidence="9" id="KW-0418">Kinase</keyword>
<evidence type="ECO:0000256" key="5">
    <source>
        <dbReference type="ARBA" id="ARBA00023004"/>
    </source>
</evidence>
<dbReference type="PROSITE" id="PS51184">
    <property type="entry name" value="JMJC"/>
    <property type="match status" value="1"/>
</dbReference>
<dbReference type="InterPro" id="IPR003347">
    <property type="entry name" value="JmjC_dom"/>
</dbReference>
<keyword evidence="6" id="KW-0539">Nucleus</keyword>
<keyword evidence="9" id="KW-0808">Transferase</keyword>
<evidence type="ECO:0000259" key="8">
    <source>
        <dbReference type="PROSITE" id="PS51184"/>
    </source>
</evidence>
<dbReference type="GO" id="GO:0005634">
    <property type="term" value="C:nucleus"/>
    <property type="evidence" value="ECO:0007669"/>
    <property type="project" value="UniProtKB-SubCell"/>
</dbReference>
<dbReference type="Gene3D" id="1.20.1280.50">
    <property type="match status" value="1"/>
</dbReference>
<protein>
    <submittedName>
        <fullName evidence="9">LRR receptor-like serine/threonine-protein kinase</fullName>
    </submittedName>
</protein>
<accession>A0AAX6GCY8</accession>
<dbReference type="InterPro" id="IPR011009">
    <property type="entry name" value="Kinase-like_dom_sf"/>
</dbReference>
<organism evidence="9 10">
    <name type="scientific">Iris pallida</name>
    <name type="common">Sweet iris</name>
    <dbReference type="NCBI Taxonomy" id="29817"/>
    <lineage>
        <taxon>Eukaryota</taxon>
        <taxon>Viridiplantae</taxon>
        <taxon>Streptophyta</taxon>
        <taxon>Embryophyta</taxon>
        <taxon>Tracheophyta</taxon>
        <taxon>Spermatophyta</taxon>
        <taxon>Magnoliopsida</taxon>
        <taxon>Liliopsida</taxon>
        <taxon>Asparagales</taxon>
        <taxon>Iridaceae</taxon>
        <taxon>Iridoideae</taxon>
        <taxon>Irideae</taxon>
        <taxon>Iris</taxon>
    </lineage>
</organism>
<dbReference type="SUPFAM" id="SSF56112">
    <property type="entry name" value="Protein kinase-like (PK-like)"/>
    <property type="match status" value="1"/>
</dbReference>
<reference evidence="9" key="1">
    <citation type="journal article" date="2023" name="GigaByte">
        <title>Genome assembly of the bearded iris, Iris pallida Lam.</title>
        <authorList>
            <person name="Bruccoleri R.E."/>
            <person name="Oakeley E.J."/>
            <person name="Faust A.M.E."/>
            <person name="Altorfer M."/>
            <person name="Dessus-Babus S."/>
            <person name="Burckhardt D."/>
            <person name="Oertli M."/>
            <person name="Naumann U."/>
            <person name="Petersen F."/>
            <person name="Wong J."/>
        </authorList>
    </citation>
    <scope>NUCLEOTIDE SEQUENCE</scope>
    <source>
        <strain evidence="9">GSM-AAB239-AS_SAM_17_03QT</strain>
    </source>
</reference>
<dbReference type="SUPFAM" id="SSF51197">
    <property type="entry name" value="Clavaminate synthase-like"/>
    <property type="match status" value="1"/>
</dbReference>
<reference evidence="9" key="2">
    <citation type="submission" date="2023-04" db="EMBL/GenBank/DDBJ databases">
        <authorList>
            <person name="Bruccoleri R.E."/>
            <person name="Oakeley E.J."/>
            <person name="Faust A.-M."/>
            <person name="Dessus-Babus S."/>
            <person name="Altorfer M."/>
            <person name="Burckhardt D."/>
            <person name="Oertli M."/>
            <person name="Naumann U."/>
            <person name="Petersen F."/>
            <person name="Wong J."/>
        </authorList>
    </citation>
    <scope>NUCLEOTIDE SEQUENCE</scope>
    <source>
        <strain evidence="9">GSM-AAB239-AS_SAM_17_03QT</strain>
        <tissue evidence="9">Leaf</tissue>
    </source>
</reference>
<dbReference type="FunFam" id="2.60.120.650:FF:000045">
    <property type="entry name" value="F-box protein At1g78280"/>
    <property type="match status" value="1"/>
</dbReference>
<dbReference type="GO" id="GO:0005737">
    <property type="term" value="C:cytoplasm"/>
    <property type="evidence" value="ECO:0007669"/>
    <property type="project" value="TreeGrafter"/>
</dbReference>
<dbReference type="InterPro" id="IPR041667">
    <property type="entry name" value="Cupin_8"/>
</dbReference>
<dbReference type="PANTHER" id="PTHR12480">
    <property type="entry name" value="ARGININE DEMETHYLASE AND LYSYL-HYDROXYLASE JMJD"/>
    <property type="match status" value="1"/>
</dbReference>
<dbReference type="GO" id="GO:0016491">
    <property type="term" value="F:oxidoreductase activity"/>
    <property type="evidence" value="ECO:0007669"/>
    <property type="project" value="UniProtKB-KW"/>
</dbReference>
<evidence type="ECO:0000313" key="10">
    <source>
        <dbReference type="Proteomes" id="UP001140949"/>
    </source>
</evidence>
<evidence type="ECO:0000259" key="7">
    <source>
        <dbReference type="PROSITE" id="PS50181"/>
    </source>
</evidence>
<keyword evidence="5" id="KW-0408">Iron</keyword>
<evidence type="ECO:0000256" key="4">
    <source>
        <dbReference type="ARBA" id="ARBA00023002"/>
    </source>
</evidence>
<dbReference type="Proteomes" id="UP001140949">
    <property type="component" value="Unassembled WGS sequence"/>
</dbReference>
<dbReference type="PANTHER" id="PTHR12480:SF35">
    <property type="entry name" value="TRANSCRIPTION FACTOR JUMONJI, JMJC DOMAIN-CONTAINING PROTEIN"/>
    <property type="match status" value="1"/>
</dbReference>
<evidence type="ECO:0000256" key="3">
    <source>
        <dbReference type="ARBA" id="ARBA00022723"/>
    </source>
</evidence>
<dbReference type="GO" id="GO:0016301">
    <property type="term" value="F:kinase activity"/>
    <property type="evidence" value="ECO:0007669"/>
    <property type="project" value="UniProtKB-KW"/>
</dbReference>
<keyword evidence="10" id="KW-1185">Reference proteome</keyword>
<keyword evidence="9" id="KW-0675">Receptor</keyword>
<dbReference type="AlphaFoldDB" id="A0AAX6GCY8"/>
<keyword evidence="3" id="KW-0479">Metal-binding</keyword>
<comment type="caution">
    <text evidence="9">The sequence shown here is derived from an EMBL/GenBank/DDBJ whole genome shotgun (WGS) entry which is preliminary data.</text>
</comment>
<dbReference type="PROSITE" id="PS50181">
    <property type="entry name" value="FBOX"/>
    <property type="match status" value="1"/>
</dbReference>
<evidence type="ECO:0000313" key="9">
    <source>
        <dbReference type="EMBL" id="KAJ6826081.1"/>
    </source>
</evidence>
<dbReference type="GO" id="GO:0046872">
    <property type="term" value="F:metal ion binding"/>
    <property type="evidence" value="ECO:0007669"/>
    <property type="project" value="UniProtKB-KW"/>
</dbReference>
<keyword evidence="4" id="KW-0560">Oxidoreductase</keyword>
<dbReference type="InterPro" id="IPR036047">
    <property type="entry name" value="F-box-like_dom_sf"/>
</dbReference>
<feature type="domain" description="F-box" evidence="7">
    <location>
        <begin position="26"/>
        <end position="72"/>
    </location>
</feature>
<evidence type="ECO:0000256" key="2">
    <source>
        <dbReference type="ARBA" id="ARBA00006801"/>
    </source>
</evidence>
<dbReference type="SMART" id="SM00256">
    <property type="entry name" value="FBOX"/>
    <property type="match status" value="1"/>
</dbReference>
<comment type="subcellular location">
    <subcellularLocation>
        <location evidence="1">Nucleus</location>
    </subcellularLocation>
</comment>
<dbReference type="Pfam" id="PF13621">
    <property type="entry name" value="Cupin_8"/>
    <property type="match status" value="1"/>
</dbReference>
<gene>
    <name evidence="9" type="ORF">M6B38_373950</name>
</gene>
<sequence>MEEGEEQQQQQQQQMTMAIDRRPEALGELKVLPDEILCAILEHLQPRDLARLSCVSSVMYILCNEEPLWMTLCLRMGGLLEYKGSWKRTTLHRQNLCTISETPCQKTLQFYGFNSLFLYRRWYRRFTTLNIFSLDKGILERKNDLSVEEFHSEYDSKKPLLLTDLAETWPARKKWTIDQLLLSYGDVAFRLSQRSSKKITMSFKDYVSYMEIQHDEDPLYIFDDKFGDVAPPLLEDYSVPHLFQEDFFDVLDPDQRPPFRWLIIGPERSGASWHVDPSLTSAWNTLLYGRKRWALYPPGRVPAGVTVHVNEEDGDVNIDSPTSLLWWLDIYPHLAEHEKPLECTQLPGETIFVPSGWWHCVLNLETTIAVTQNFVNSSNFEYVCLDMAPGHRHKGVSRAGLLAVQDNVHEDAKGHTSFNQMNNPDMTRKEKRFKILEPATDTCRNGSKLSAIKGLPDVCNNWQNKDFLYDIGFLATFLEEDRDHYNCIWSPSNPIGPREMREWLHRLWIMKPTMRQLIWKGACLALDANKWSACMAEICASNNLSSPADEEKLPVGTGSNPVFLVSDCVVKIFVEGGLESSILGLGSELEFYSLLHKVKSDLLNHVPDVMASGILVQENGFYKALPWDGREAPEVIANCNLAVLDCNKESFPFGIWSKKKFELKVPGVISCAKIWPYIVTKRCKGDIFAHLRERFSKNDLLHLASFLGVQLRNLHMLPLPPFQNGIESNINNISLEIISDGLVEASNKTADNGSTRLISKGVSVPPEWELVLAVLDGRKKNLKDRLAQWGNPIPEFLIEKVEEYIPNDLALLLNLTEEKDGFYKVTGSPSWIHSDIMDDNIHIEPCAASHFIDETASSGSSTPNGALDACNVEGRVRKWLPTHILDFSGLSIGDPLYDLIPIYLDIFRGDVYLLKKLLENYRIPLTRTSEDVLSGRPGENREKFKRVSYRAMCYCILHEENILGAIFSLWKELKKAESWEEVEEAVWGELNRYQCFG</sequence>
<dbReference type="InterPro" id="IPR001810">
    <property type="entry name" value="F-box_dom"/>
</dbReference>
<proteinExistence type="inferred from homology"/>
<dbReference type="Pfam" id="PF12937">
    <property type="entry name" value="F-box-like"/>
    <property type="match status" value="1"/>
</dbReference>
<evidence type="ECO:0000256" key="1">
    <source>
        <dbReference type="ARBA" id="ARBA00004123"/>
    </source>
</evidence>
<name>A0AAX6GCY8_IRIPA</name>
<dbReference type="InterPro" id="IPR050910">
    <property type="entry name" value="JMJD6_ArgDemeth/LysHydrox"/>
</dbReference>
<evidence type="ECO:0000256" key="6">
    <source>
        <dbReference type="ARBA" id="ARBA00023242"/>
    </source>
</evidence>
<feature type="domain" description="JmjC" evidence="8">
    <location>
        <begin position="228"/>
        <end position="391"/>
    </location>
</feature>
<dbReference type="EMBL" id="JANAVB010021197">
    <property type="protein sequence ID" value="KAJ6826081.1"/>
    <property type="molecule type" value="Genomic_DNA"/>
</dbReference>
<dbReference type="SUPFAM" id="SSF81383">
    <property type="entry name" value="F-box domain"/>
    <property type="match status" value="1"/>
</dbReference>
<dbReference type="SMART" id="SM00558">
    <property type="entry name" value="JmjC"/>
    <property type="match status" value="1"/>
</dbReference>
<comment type="similarity">
    <text evidence="2">Belongs to the JARID1 histone demethylase family.</text>
</comment>
<dbReference type="Gene3D" id="2.60.120.650">
    <property type="entry name" value="Cupin"/>
    <property type="match status" value="1"/>
</dbReference>